<dbReference type="Proteomes" id="UP000186559">
    <property type="component" value="Chromosome"/>
</dbReference>
<dbReference type="Pfam" id="PF00293">
    <property type="entry name" value="NUDIX"/>
    <property type="match status" value="1"/>
</dbReference>
<dbReference type="GO" id="GO:0047631">
    <property type="term" value="F:ADP-ribose diphosphatase activity"/>
    <property type="evidence" value="ECO:0007669"/>
    <property type="project" value="UniProtKB-EC"/>
</dbReference>
<dbReference type="Gene3D" id="3.90.79.10">
    <property type="entry name" value="Nucleoside Triphosphate Pyrophosphohydrolase"/>
    <property type="match status" value="1"/>
</dbReference>
<evidence type="ECO:0000256" key="14">
    <source>
        <dbReference type="PIRSR" id="PIRSR604385-3"/>
    </source>
</evidence>
<accession>A0A1U7DAA6</accession>
<keyword evidence="7 13" id="KW-0460">Magnesium</keyword>
<dbReference type="CDD" id="cd06661">
    <property type="entry name" value="GGCT_like"/>
    <property type="match status" value="1"/>
</dbReference>
<dbReference type="GO" id="GO:0006753">
    <property type="term" value="P:nucleoside phosphate metabolic process"/>
    <property type="evidence" value="ECO:0007669"/>
    <property type="project" value="TreeGrafter"/>
</dbReference>
<dbReference type="STRING" id="1229727.Ga0080559_TMP4273"/>
<sequence>MPNLFLFGTLCHPPLLEIVFGRPVEARPATLTDHAVVTLPDRAVPATALRAVPGEQAPGVFLRDLPNEDLARLEYYLGGFDNGLREMTVSVEGTSRSAMVACRKATPEHGDGPFDPEAWARGWAVLACQAAREIMAQFGSTDLETMNQLRPFVTSRAWAQQLAQDGAPHELRSDRGLDTVEIVRERPGFEGFFRLRAFDLRHRRFDGTMSETISREGFIAYDAALVLPYDPATDRVLLIEQLRYGPVLRGDPFPLVLEPAAGLIDSGETPETCALREAEEEAGLKLRELRPMVKIYASPGYTTEFFHCFLGLCDLSEDDNGLAGLDEEHEDIRNHVISFDRAMELIDSGEINVGPLVMMLFWLARHREELRRNA</sequence>
<organism evidence="16 17">
    <name type="scientific">Salipiger profundus</name>
    <dbReference type="NCBI Taxonomy" id="1229727"/>
    <lineage>
        <taxon>Bacteria</taxon>
        <taxon>Pseudomonadati</taxon>
        <taxon>Pseudomonadota</taxon>
        <taxon>Alphaproteobacteria</taxon>
        <taxon>Rhodobacterales</taxon>
        <taxon>Roseobacteraceae</taxon>
        <taxon>Salipiger</taxon>
    </lineage>
</organism>
<comment type="function">
    <text evidence="8">Acts on ADP-mannose and ADP-glucose as well as ADP-ribose. Prevents glycogen biosynthesis. The reaction catalyzed by this enzyme is a limiting step of the gluconeogenic process.</text>
</comment>
<dbReference type="EMBL" id="CP014796">
    <property type="protein sequence ID" value="APX25069.1"/>
    <property type="molecule type" value="Genomic_DNA"/>
</dbReference>
<evidence type="ECO:0000256" key="12">
    <source>
        <dbReference type="ARBA" id="ARBA00049546"/>
    </source>
</evidence>
<dbReference type="Gene3D" id="3.10.490.10">
    <property type="entry name" value="Gamma-glutamyl cyclotransferase-like"/>
    <property type="match status" value="1"/>
</dbReference>
<comment type="similarity">
    <text evidence="2">Belongs to the Nudix hydrolase family. NudF subfamily.</text>
</comment>
<name>A0A1U7DAA6_9RHOB</name>
<keyword evidence="6" id="KW-0378">Hydrolase</keyword>
<feature type="binding site" evidence="13">
    <location>
        <position position="277"/>
    </location>
    <ligand>
        <name>Mg(2+)</name>
        <dbReference type="ChEBI" id="CHEBI:18420"/>
        <label>1</label>
    </ligand>
</feature>
<evidence type="ECO:0000256" key="3">
    <source>
        <dbReference type="ARBA" id="ARBA00012453"/>
    </source>
</evidence>
<evidence type="ECO:0000256" key="6">
    <source>
        <dbReference type="ARBA" id="ARBA00022801"/>
    </source>
</evidence>
<dbReference type="KEGG" id="tpro:Ga0080559_TMP4273"/>
<feature type="domain" description="Nudix hydrolase" evidence="15">
    <location>
        <begin position="219"/>
        <end position="359"/>
    </location>
</feature>
<dbReference type="InterPro" id="IPR020084">
    <property type="entry name" value="NUDIX_hydrolase_CS"/>
</dbReference>
<evidence type="ECO:0000256" key="1">
    <source>
        <dbReference type="ARBA" id="ARBA00001946"/>
    </source>
</evidence>
<proteinExistence type="inferred from homology"/>
<dbReference type="CDD" id="cd24155">
    <property type="entry name" value="NUDIX_ADPRase"/>
    <property type="match status" value="1"/>
</dbReference>
<dbReference type="InterPro" id="IPR015797">
    <property type="entry name" value="NUDIX_hydrolase-like_dom_sf"/>
</dbReference>
<evidence type="ECO:0000256" key="10">
    <source>
        <dbReference type="ARBA" id="ARBA00030308"/>
    </source>
</evidence>
<evidence type="ECO:0000313" key="16">
    <source>
        <dbReference type="EMBL" id="APX25069.1"/>
    </source>
</evidence>
<evidence type="ECO:0000256" key="5">
    <source>
        <dbReference type="ARBA" id="ARBA00022723"/>
    </source>
</evidence>
<gene>
    <name evidence="16" type="ORF">Ga0080559_TMP4273</name>
</gene>
<dbReference type="SUPFAM" id="SSF55811">
    <property type="entry name" value="Nudix"/>
    <property type="match status" value="1"/>
</dbReference>
<evidence type="ECO:0000256" key="9">
    <source>
        <dbReference type="ARBA" id="ARBA00030162"/>
    </source>
</evidence>
<dbReference type="PANTHER" id="PTHR11839">
    <property type="entry name" value="UDP/ADP-SUGAR PYROPHOSPHATASE"/>
    <property type="match status" value="1"/>
</dbReference>
<feature type="binding site" evidence="13">
    <location>
        <position position="261"/>
    </location>
    <ligand>
        <name>Mg(2+)</name>
        <dbReference type="ChEBI" id="CHEBI:18420"/>
        <label>1</label>
    </ligand>
</feature>
<evidence type="ECO:0000256" key="11">
    <source>
        <dbReference type="ARBA" id="ARBA00033056"/>
    </source>
</evidence>
<evidence type="ECO:0000256" key="4">
    <source>
        <dbReference type="ARBA" id="ARBA00013297"/>
    </source>
</evidence>
<comment type="cofactor">
    <cofactor evidence="1 13">
        <name>Mg(2+)</name>
        <dbReference type="ChEBI" id="CHEBI:18420"/>
    </cofactor>
</comment>
<dbReference type="NCBIfam" id="TIGR00052">
    <property type="entry name" value="nudix-type nucleoside diphosphatase, YffH/AdpP family"/>
    <property type="match status" value="1"/>
</dbReference>
<evidence type="ECO:0000256" key="8">
    <source>
        <dbReference type="ARBA" id="ARBA00025164"/>
    </source>
</evidence>
<reference evidence="16 17" key="1">
    <citation type="submission" date="2016-03" db="EMBL/GenBank/DDBJ databases">
        <title>Deep-sea bacteria in the southern Pacific.</title>
        <authorList>
            <person name="Tang K."/>
        </authorList>
    </citation>
    <scope>NUCLEOTIDE SEQUENCE [LARGE SCALE GENOMIC DNA]</scope>
    <source>
        <strain evidence="16 17">JLT2016</strain>
    </source>
</reference>
<evidence type="ECO:0000256" key="2">
    <source>
        <dbReference type="ARBA" id="ARBA00007482"/>
    </source>
</evidence>
<dbReference type="InterPro" id="IPR000086">
    <property type="entry name" value="NUDIX_hydrolase_dom"/>
</dbReference>
<dbReference type="PROSITE" id="PS51462">
    <property type="entry name" value="NUDIX"/>
    <property type="match status" value="1"/>
</dbReference>
<feature type="short sequence motif" description="Nudix box" evidence="14">
    <location>
        <begin position="262"/>
        <end position="284"/>
    </location>
</feature>
<dbReference type="AlphaFoldDB" id="A0A1U7DAA6"/>
<evidence type="ECO:0000256" key="7">
    <source>
        <dbReference type="ARBA" id="ARBA00022842"/>
    </source>
</evidence>
<dbReference type="PROSITE" id="PS00893">
    <property type="entry name" value="NUDIX_BOX"/>
    <property type="match status" value="1"/>
</dbReference>
<dbReference type="InterPro" id="IPR004385">
    <property type="entry name" value="NDP_pyrophosphatase"/>
</dbReference>
<dbReference type="PANTHER" id="PTHR11839:SF5">
    <property type="entry name" value="ADP-RIBOSE PYROPHOSPHATASE"/>
    <property type="match status" value="1"/>
</dbReference>
<dbReference type="OrthoDB" id="5292471at2"/>
<dbReference type="InterPro" id="IPR009288">
    <property type="entry name" value="AIG2-like_dom"/>
</dbReference>
<comment type="catalytic activity">
    <reaction evidence="12">
        <text>ADP-D-ribose + H2O = D-ribose 5-phosphate + AMP + 2 H(+)</text>
        <dbReference type="Rhea" id="RHEA:10412"/>
        <dbReference type="ChEBI" id="CHEBI:15377"/>
        <dbReference type="ChEBI" id="CHEBI:15378"/>
        <dbReference type="ChEBI" id="CHEBI:57967"/>
        <dbReference type="ChEBI" id="CHEBI:78346"/>
        <dbReference type="ChEBI" id="CHEBI:456215"/>
        <dbReference type="EC" id="3.6.1.13"/>
    </reaction>
</comment>
<keyword evidence="5 13" id="KW-0479">Metal-binding</keyword>
<evidence type="ECO:0000313" key="17">
    <source>
        <dbReference type="Proteomes" id="UP000186559"/>
    </source>
</evidence>
<protein>
    <recommendedName>
        <fullName evidence="4">ADP-ribose pyrophosphatase</fullName>
        <ecNumber evidence="3">3.6.1.13</ecNumber>
    </recommendedName>
    <alternativeName>
        <fullName evidence="9">ADP-ribose diphosphatase</fullName>
    </alternativeName>
    <alternativeName>
        <fullName evidence="11">ADP-ribose phosphohydrolase</fullName>
    </alternativeName>
    <alternativeName>
        <fullName evidence="10">Adenosine diphosphoribose pyrophosphatase</fullName>
    </alternativeName>
</protein>
<keyword evidence="17" id="KW-1185">Reference proteome</keyword>
<dbReference type="InterPro" id="IPR013024">
    <property type="entry name" value="GGCT-like"/>
</dbReference>
<feature type="binding site" evidence="13">
    <location>
        <position position="281"/>
    </location>
    <ligand>
        <name>Mg(2+)</name>
        <dbReference type="ChEBI" id="CHEBI:18420"/>
        <label>1</label>
    </ligand>
</feature>
<dbReference type="EC" id="3.6.1.13" evidence="3"/>
<dbReference type="RefSeq" id="WP_076624741.1">
    <property type="nucleotide sequence ID" value="NZ_BMEW01000006.1"/>
</dbReference>
<evidence type="ECO:0000259" key="15">
    <source>
        <dbReference type="PROSITE" id="PS51462"/>
    </source>
</evidence>
<dbReference type="GO" id="GO:0005829">
    <property type="term" value="C:cytosol"/>
    <property type="evidence" value="ECO:0007669"/>
    <property type="project" value="TreeGrafter"/>
</dbReference>
<dbReference type="GO" id="GO:0019693">
    <property type="term" value="P:ribose phosphate metabolic process"/>
    <property type="evidence" value="ECO:0007669"/>
    <property type="project" value="TreeGrafter"/>
</dbReference>
<dbReference type="GO" id="GO:0046872">
    <property type="term" value="F:metal ion binding"/>
    <property type="evidence" value="ECO:0007669"/>
    <property type="project" value="UniProtKB-KW"/>
</dbReference>
<evidence type="ECO:0000256" key="13">
    <source>
        <dbReference type="PIRSR" id="PIRSR604385-2"/>
    </source>
</evidence>
<dbReference type="Pfam" id="PF06094">
    <property type="entry name" value="GGACT"/>
    <property type="match status" value="1"/>
</dbReference>
<dbReference type="GO" id="GO:0019144">
    <property type="term" value="F:ADP-sugar diphosphatase activity"/>
    <property type="evidence" value="ECO:0007669"/>
    <property type="project" value="TreeGrafter"/>
</dbReference>
<feature type="binding site" evidence="13">
    <location>
        <position position="330"/>
    </location>
    <ligand>
        <name>Mg(2+)</name>
        <dbReference type="ChEBI" id="CHEBI:18420"/>
        <label>1</label>
    </ligand>
</feature>